<dbReference type="EMBL" id="BSXT01000271">
    <property type="protein sequence ID" value="GMF23019.1"/>
    <property type="molecule type" value="Genomic_DNA"/>
</dbReference>
<accession>A0A9W6WZB5</accession>
<comment type="caution">
    <text evidence="1">The sequence shown here is derived from an EMBL/GenBank/DDBJ whole genome shotgun (WGS) entry which is preliminary data.</text>
</comment>
<evidence type="ECO:0000313" key="1">
    <source>
        <dbReference type="EMBL" id="GMF23019.1"/>
    </source>
</evidence>
<evidence type="ECO:0000313" key="2">
    <source>
        <dbReference type="Proteomes" id="UP001165121"/>
    </source>
</evidence>
<dbReference type="AlphaFoldDB" id="A0A9W6WZB5"/>
<proteinExistence type="predicted"/>
<sequence>MIIKKRYSSAQMIQKRVRGWLTRHMWLGDPGLHFTINFVNPRNGFRYGKVVLESQSSKSYSYPSWKIRCQFGALTIQRVFRGHLGRLTANARWTGMLKRWEWLGITPTDSSGHLSDTMTVGRQRYGFFLPSFAYHMDRRHHMRPIANEPVPNRGHAYKYQYILDLISDRDGKRGWSLAKENMYARQLKEEQEWLRAEEARRDAKEAEIATKALRKHIASIRDPLAQAMPMSKAIFPVGSRVDVIGKMEGKPIVRRGKIVAIHKGNGKLSATFDVEYLKVRLQSPETLFLKDNAY</sequence>
<keyword evidence="2" id="KW-1185">Reference proteome</keyword>
<dbReference type="PROSITE" id="PS50096">
    <property type="entry name" value="IQ"/>
    <property type="match status" value="1"/>
</dbReference>
<protein>
    <submittedName>
        <fullName evidence="1">Unnamed protein product</fullName>
    </submittedName>
</protein>
<dbReference type="OrthoDB" id="165414at2759"/>
<name>A0A9W6WZB5_9STRA</name>
<dbReference type="InterPro" id="IPR000048">
    <property type="entry name" value="IQ_motif_EF-hand-BS"/>
</dbReference>
<gene>
    <name evidence="1" type="ORF">Pfra01_000353300</name>
</gene>
<dbReference type="Proteomes" id="UP001165121">
    <property type="component" value="Unassembled WGS sequence"/>
</dbReference>
<reference evidence="1" key="1">
    <citation type="submission" date="2023-04" db="EMBL/GenBank/DDBJ databases">
        <title>Phytophthora fragariaefolia NBRC 109709.</title>
        <authorList>
            <person name="Ichikawa N."/>
            <person name="Sato H."/>
            <person name="Tonouchi N."/>
        </authorList>
    </citation>
    <scope>NUCLEOTIDE SEQUENCE</scope>
    <source>
        <strain evidence="1">NBRC 109709</strain>
    </source>
</reference>
<dbReference type="Pfam" id="PF00612">
    <property type="entry name" value="IQ"/>
    <property type="match status" value="2"/>
</dbReference>
<organism evidence="1 2">
    <name type="scientific">Phytophthora fragariaefolia</name>
    <dbReference type="NCBI Taxonomy" id="1490495"/>
    <lineage>
        <taxon>Eukaryota</taxon>
        <taxon>Sar</taxon>
        <taxon>Stramenopiles</taxon>
        <taxon>Oomycota</taxon>
        <taxon>Peronosporomycetes</taxon>
        <taxon>Peronosporales</taxon>
        <taxon>Peronosporaceae</taxon>
        <taxon>Phytophthora</taxon>
    </lineage>
</organism>